<sequence>MSRKFEQSFKMLFGRSARKLTYGAMGLALISSALKGTLIYFGEMAFTSLMLLFSRNRALNLRRILAISSLTVAVVAMMELLLFRPPFSLFLMVPSITSLVLLSLSPENHIYVVPFIASAVIYSEISERAVIGSIILLLALVAVKIAARKLAYGEDPFFLFSAFIQSLFGDSNSFERVLENFSEEKEVEIPVFKISGDPPLLVVISNVHPGPFKNVGGAKLVKVLDSRMRELGYEMMFLHGVGGHENDPASTGEVEKIAASIEASLEGRGWKKCGEESSEPFFAERGDVEVAGFSLGKCPPILIISRKTNSMDDIPENVAKKIGDISGIIVDSQNKFEGEISWSDEVIEDIRKLIQNIHGNPCTPRIGYSSVPQREIDPSGGEIGTLGLRVLTVECEGKRGALIVIDGNNMKGEARKSLEDAAKSLGYDVVMVATTDNHENTGGAKGRGYRVVGETVPASLLVSKLIQALRESEKNSSKRAVEFSAIRVRIKVMGEEGFSLFQRIVDRVKYFEILLGIYLAIALVVSLMF</sequence>
<feature type="transmembrane region" description="Helical" evidence="1">
    <location>
        <begin position="20"/>
        <end position="41"/>
    </location>
</feature>
<evidence type="ECO:0000259" key="2">
    <source>
        <dbReference type="Pfam" id="PF09843"/>
    </source>
</evidence>
<dbReference type="EMBL" id="DSFE01000080">
    <property type="protein sequence ID" value="HEU97930.1"/>
    <property type="molecule type" value="Genomic_DNA"/>
</dbReference>
<keyword evidence="1" id="KW-1133">Transmembrane helix</keyword>
<keyword evidence="1" id="KW-0812">Transmembrane</keyword>
<dbReference type="Pfam" id="PF09843">
    <property type="entry name" value="DUF2070"/>
    <property type="match status" value="1"/>
</dbReference>
<evidence type="ECO:0000313" key="3">
    <source>
        <dbReference type="EMBL" id="HEU97930.1"/>
    </source>
</evidence>
<feature type="domain" description="DUF2070" evidence="2">
    <location>
        <begin position="44"/>
        <end position="525"/>
    </location>
</feature>
<proteinExistence type="predicted"/>
<feature type="transmembrane region" description="Helical" evidence="1">
    <location>
        <begin position="61"/>
        <end position="82"/>
    </location>
</feature>
<feature type="transmembrane region" description="Helical" evidence="1">
    <location>
        <begin position="125"/>
        <end position="143"/>
    </location>
</feature>
<accession>A0A7C2ULF9</accession>
<dbReference type="AlphaFoldDB" id="A0A7C2ULF9"/>
<evidence type="ECO:0000256" key="1">
    <source>
        <dbReference type="SAM" id="Phobius"/>
    </source>
</evidence>
<protein>
    <submittedName>
        <fullName evidence="3">DUF2070 family protein</fullName>
    </submittedName>
</protein>
<dbReference type="InterPro" id="IPR019204">
    <property type="entry name" value="DUF2070_membrane"/>
</dbReference>
<organism evidence="3">
    <name type="scientific">Fervidicoccus fontis</name>
    <dbReference type="NCBI Taxonomy" id="683846"/>
    <lineage>
        <taxon>Archaea</taxon>
        <taxon>Thermoproteota</taxon>
        <taxon>Thermoprotei</taxon>
        <taxon>Fervidicoccales</taxon>
        <taxon>Fervidicoccaceae</taxon>
        <taxon>Fervidicoccus</taxon>
    </lineage>
</organism>
<name>A0A7C2ULF9_9CREN</name>
<feature type="transmembrane region" description="Helical" evidence="1">
    <location>
        <begin position="510"/>
        <end position="528"/>
    </location>
</feature>
<gene>
    <name evidence="3" type="ORF">ENO36_03645</name>
</gene>
<reference evidence="3" key="1">
    <citation type="journal article" date="2020" name="mSystems">
        <title>Genome- and Community-Level Interaction Insights into Carbon Utilization and Element Cycling Functions of Hydrothermarchaeota in Hydrothermal Sediment.</title>
        <authorList>
            <person name="Zhou Z."/>
            <person name="Liu Y."/>
            <person name="Xu W."/>
            <person name="Pan J."/>
            <person name="Luo Z.H."/>
            <person name="Li M."/>
        </authorList>
    </citation>
    <scope>NUCLEOTIDE SEQUENCE [LARGE SCALE GENOMIC DNA]</scope>
    <source>
        <strain evidence="3">SpSt-1259</strain>
    </source>
</reference>
<keyword evidence="1" id="KW-0472">Membrane</keyword>
<dbReference type="Proteomes" id="UP000885664">
    <property type="component" value="Unassembled WGS sequence"/>
</dbReference>
<comment type="caution">
    <text evidence="3">The sequence shown here is derived from an EMBL/GenBank/DDBJ whole genome shotgun (WGS) entry which is preliminary data.</text>
</comment>